<dbReference type="GO" id="GO:0008780">
    <property type="term" value="F:acyl-[acyl-carrier-protein]-UDP-N-acetylglucosamine O-acyltransferase activity"/>
    <property type="evidence" value="ECO:0007669"/>
    <property type="project" value="UniProtKB-EC"/>
</dbReference>
<comment type="catalytic activity">
    <reaction evidence="8">
        <text>a (3R)-hydroxyacyl-[ACP] + UDP-N-acetyl-alpha-D-glucosamine = a UDP-3-O-[(3R)-3-hydroxyacyl]-N-acetyl-alpha-D-glucosamine + holo-[ACP]</text>
        <dbReference type="Rhea" id="RHEA:67812"/>
        <dbReference type="Rhea" id="RHEA-COMP:9685"/>
        <dbReference type="Rhea" id="RHEA-COMP:9945"/>
        <dbReference type="ChEBI" id="CHEBI:57705"/>
        <dbReference type="ChEBI" id="CHEBI:64479"/>
        <dbReference type="ChEBI" id="CHEBI:78827"/>
        <dbReference type="ChEBI" id="CHEBI:173225"/>
        <dbReference type="EC" id="2.3.1.129"/>
    </reaction>
</comment>
<comment type="similarity">
    <text evidence="8">Belongs to the transferase hexapeptide repeat family. LpxA subfamily.</text>
</comment>
<evidence type="ECO:0000256" key="7">
    <source>
        <dbReference type="ARBA" id="ARBA00023315"/>
    </source>
</evidence>
<evidence type="ECO:0000256" key="1">
    <source>
        <dbReference type="ARBA" id="ARBA00022490"/>
    </source>
</evidence>
<dbReference type="PROSITE" id="PS00101">
    <property type="entry name" value="HEXAPEP_TRANSFERASES"/>
    <property type="match status" value="2"/>
</dbReference>
<dbReference type="Pfam" id="PF13720">
    <property type="entry name" value="Acetyltransf_11"/>
    <property type="match status" value="1"/>
</dbReference>
<evidence type="ECO:0000259" key="9">
    <source>
        <dbReference type="Pfam" id="PF13720"/>
    </source>
</evidence>
<dbReference type="RefSeq" id="WP_149891954.1">
    <property type="nucleotide sequence ID" value="NZ_JBHUFA010000001.1"/>
</dbReference>
<dbReference type="Gene3D" id="1.20.1180.10">
    <property type="entry name" value="Udp N-acetylglucosamine O-acyltransferase, C-terminal domain"/>
    <property type="match status" value="1"/>
</dbReference>
<feature type="domain" description="UDP N-acetylglucosamine O-acyltransferase C-terminal" evidence="9">
    <location>
        <begin position="176"/>
        <end position="252"/>
    </location>
</feature>
<comment type="subcellular location">
    <subcellularLocation>
        <location evidence="8">Cytoplasm</location>
    </subcellularLocation>
</comment>
<dbReference type="InterPro" id="IPR010137">
    <property type="entry name" value="Lipid_A_LpxA"/>
</dbReference>
<name>A0ABW4JQ07_9HYPH</name>
<reference evidence="11" key="1">
    <citation type="journal article" date="2019" name="Int. J. Syst. Evol. Microbiol.">
        <title>The Global Catalogue of Microorganisms (GCM) 10K type strain sequencing project: providing services to taxonomists for standard genome sequencing and annotation.</title>
        <authorList>
            <consortium name="The Broad Institute Genomics Platform"/>
            <consortium name="The Broad Institute Genome Sequencing Center for Infectious Disease"/>
            <person name="Wu L."/>
            <person name="Ma J."/>
        </authorList>
    </citation>
    <scope>NUCLEOTIDE SEQUENCE [LARGE SCALE GENOMIC DNA]</scope>
    <source>
        <strain evidence="11">JCM 3369</strain>
    </source>
</reference>
<evidence type="ECO:0000313" key="11">
    <source>
        <dbReference type="Proteomes" id="UP001597327"/>
    </source>
</evidence>
<keyword evidence="2 8" id="KW-0444">Lipid biosynthesis</keyword>
<keyword evidence="11" id="KW-1185">Reference proteome</keyword>
<dbReference type="InterPro" id="IPR029098">
    <property type="entry name" value="Acetyltransf_C"/>
</dbReference>
<dbReference type="PANTHER" id="PTHR43480">
    <property type="entry name" value="ACYL-[ACYL-CARRIER-PROTEIN]--UDP-N-ACETYLGLUCOSAMINE O-ACYLTRANSFERASE"/>
    <property type="match status" value="1"/>
</dbReference>
<dbReference type="CDD" id="cd03351">
    <property type="entry name" value="LbH_UDP-GlcNAc_AT"/>
    <property type="match status" value="1"/>
</dbReference>
<comment type="caution">
    <text evidence="10">The sequence shown here is derived from an EMBL/GenBank/DDBJ whole genome shotgun (WGS) entry which is preliminary data.</text>
</comment>
<comment type="subunit">
    <text evidence="8">Homotrimer.</text>
</comment>
<keyword evidence="3 8" id="KW-0441">Lipid A biosynthesis</keyword>
<evidence type="ECO:0000256" key="6">
    <source>
        <dbReference type="ARBA" id="ARBA00023098"/>
    </source>
</evidence>
<dbReference type="InterPro" id="IPR001451">
    <property type="entry name" value="Hexapep"/>
</dbReference>
<dbReference type="PANTHER" id="PTHR43480:SF1">
    <property type="entry name" value="ACYL-[ACYL-CARRIER-PROTEIN]--UDP-N-ACETYLGLUCOSAMINE O-ACYLTRANSFERASE, MITOCHONDRIAL-RELATED"/>
    <property type="match status" value="1"/>
</dbReference>
<keyword evidence="5 8" id="KW-0677">Repeat</keyword>
<evidence type="ECO:0000256" key="4">
    <source>
        <dbReference type="ARBA" id="ARBA00022679"/>
    </source>
</evidence>
<evidence type="ECO:0000256" key="8">
    <source>
        <dbReference type="HAMAP-Rule" id="MF_00387"/>
    </source>
</evidence>
<protein>
    <recommendedName>
        <fullName evidence="8">Acyl-[acyl-carrier-protein]--UDP-N-acetylglucosamine O-acyltransferase</fullName>
        <shortName evidence="8">UDP-N-acetylglucosamine acyltransferase</shortName>
        <ecNumber evidence="8">2.3.1.129</ecNumber>
    </recommendedName>
</protein>
<sequence>MTKIHPTAIVEDGAQIGNGCVIGPYSVVGPNVTLHDGVELKSHVVVAGHTSVGEGTTIFPFASIGHQPQDLKYAGEVTRLEIGRNNQIREHATMNPGTAGGGGLTKIGDNCLFMMSTHVGHDCVVGNGCILANNATLAGHVELEDHVILGGLSAVRQWIRVGKGAIIGGLTGVEFDLIPFGSAIGDRAHLAGLNLVGLKRSNLPREEIHALRAAYREIFESEEGTLLERAARVAEAHADRPLVKTVTDFMFARENRRFMTPRGEG</sequence>
<dbReference type="InterPro" id="IPR011004">
    <property type="entry name" value="Trimer_LpxA-like_sf"/>
</dbReference>
<dbReference type="InterPro" id="IPR018357">
    <property type="entry name" value="Hexapep_transf_CS"/>
</dbReference>
<dbReference type="Pfam" id="PF00132">
    <property type="entry name" value="Hexapep"/>
    <property type="match status" value="2"/>
</dbReference>
<organism evidence="10 11">
    <name type="scientific">Roseibium aestuarii</name>
    <dbReference type="NCBI Taxonomy" id="2600299"/>
    <lineage>
        <taxon>Bacteria</taxon>
        <taxon>Pseudomonadati</taxon>
        <taxon>Pseudomonadota</taxon>
        <taxon>Alphaproteobacteria</taxon>
        <taxon>Hyphomicrobiales</taxon>
        <taxon>Stappiaceae</taxon>
        <taxon>Roseibium</taxon>
    </lineage>
</organism>
<keyword evidence="6 8" id="KW-0443">Lipid metabolism</keyword>
<dbReference type="EC" id="2.3.1.129" evidence="8"/>
<keyword evidence="7 8" id="KW-0012">Acyltransferase</keyword>
<keyword evidence="4 8" id="KW-0808">Transferase</keyword>
<evidence type="ECO:0000313" key="10">
    <source>
        <dbReference type="EMBL" id="MFD1694167.1"/>
    </source>
</evidence>
<keyword evidence="1 8" id="KW-0963">Cytoplasm</keyword>
<comment type="function">
    <text evidence="8">Involved in the biosynthesis of lipid A, a phosphorylated glycolipid that anchors the lipopolysaccharide to the outer membrane of the cell.</text>
</comment>
<comment type="pathway">
    <text evidence="8">Glycolipid biosynthesis; lipid IV(A) biosynthesis; lipid IV(A) from (3R)-3-hydroxytetradecanoyl-[acyl-carrier-protein] and UDP-N-acetyl-alpha-D-glucosamine: step 1/6.</text>
</comment>
<proteinExistence type="inferred from homology"/>
<dbReference type="NCBIfam" id="TIGR01852">
    <property type="entry name" value="lipid_A_lpxA"/>
    <property type="match status" value="1"/>
</dbReference>
<dbReference type="SUPFAM" id="SSF51161">
    <property type="entry name" value="Trimeric LpxA-like enzymes"/>
    <property type="match status" value="1"/>
</dbReference>
<dbReference type="PIRSF" id="PIRSF000456">
    <property type="entry name" value="UDP-GlcNAc_acltr"/>
    <property type="match status" value="1"/>
</dbReference>
<evidence type="ECO:0000256" key="5">
    <source>
        <dbReference type="ARBA" id="ARBA00022737"/>
    </source>
</evidence>
<accession>A0ABW4JQ07</accession>
<dbReference type="Proteomes" id="UP001597327">
    <property type="component" value="Unassembled WGS sequence"/>
</dbReference>
<evidence type="ECO:0000256" key="3">
    <source>
        <dbReference type="ARBA" id="ARBA00022556"/>
    </source>
</evidence>
<evidence type="ECO:0000256" key="2">
    <source>
        <dbReference type="ARBA" id="ARBA00022516"/>
    </source>
</evidence>
<dbReference type="NCBIfam" id="NF003657">
    <property type="entry name" value="PRK05289.1"/>
    <property type="match status" value="1"/>
</dbReference>
<dbReference type="EMBL" id="JBHUFA010000001">
    <property type="protein sequence ID" value="MFD1694167.1"/>
    <property type="molecule type" value="Genomic_DNA"/>
</dbReference>
<gene>
    <name evidence="8 10" type="primary">lpxA</name>
    <name evidence="10" type="ORF">ACFSC7_01475</name>
</gene>
<dbReference type="HAMAP" id="MF_00387">
    <property type="entry name" value="LpxA"/>
    <property type="match status" value="1"/>
</dbReference>
<dbReference type="Gene3D" id="2.160.10.10">
    <property type="entry name" value="Hexapeptide repeat proteins"/>
    <property type="match status" value="1"/>
</dbReference>
<dbReference type="InterPro" id="IPR037157">
    <property type="entry name" value="Acetyltransf_C_sf"/>
</dbReference>